<feature type="compositionally biased region" description="Low complexity" evidence="1">
    <location>
        <begin position="11"/>
        <end position="22"/>
    </location>
</feature>
<gene>
    <name evidence="3" type="ORF">L486_03877</name>
</gene>
<evidence type="ECO:0000256" key="2">
    <source>
        <dbReference type="SAM" id="Phobius"/>
    </source>
</evidence>
<accession>A0A1B9IQM3</accession>
<keyword evidence="2" id="KW-0472">Membrane</keyword>
<reference evidence="3 4" key="1">
    <citation type="submission" date="2013-07" db="EMBL/GenBank/DDBJ databases">
        <title>The Genome Sequence of Kwoniella mangroviensis CBS10435.</title>
        <authorList>
            <consortium name="The Broad Institute Genome Sequencing Platform"/>
            <person name="Cuomo C."/>
            <person name="Litvintseva A."/>
            <person name="Chen Y."/>
            <person name="Heitman J."/>
            <person name="Sun S."/>
            <person name="Springer D."/>
            <person name="Dromer F."/>
            <person name="Young S.K."/>
            <person name="Zeng Q."/>
            <person name="Gargeya S."/>
            <person name="Fitzgerald M."/>
            <person name="Abouelleil A."/>
            <person name="Alvarado L."/>
            <person name="Berlin A.M."/>
            <person name="Chapman S.B."/>
            <person name="Dewar J."/>
            <person name="Goldberg J."/>
            <person name="Griggs A."/>
            <person name="Gujja S."/>
            <person name="Hansen M."/>
            <person name="Howarth C."/>
            <person name="Imamovic A."/>
            <person name="Larimer J."/>
            <person name="McCowan C."/>
            <person name="Murphy C."/>
            <person name="Pearson M."/>
            <person name="Priest M."/>
            <person name="Roberts A."/>
            <person name="Saif S."/>
            <person name="Shea T."/>
            <person name="Sykes S."/>
            <person name="Wortman J."/>
            <person name="Nusbaum C."/>
            <person name="Birren B."/>
        </authorList>
    </citation>
    <scope>NUCLEOTIDE SEQUENCE [LARGE SCALE GENOMIC DNA]</scope>
    <source>
        <strain evidence="3 4">CBS 10435</strain>
    </source>
</reference>
<feature type="region of interest" description="Disordered" evidence="1">
    <location>
        <begin position="122"/>
        <end position="146"/>
    </location>
</feature>
<keyword evidence="4" id="KW-1185">Reference proteome</keyword>
<sequence length="284" mass="31244">MPTLAVRQDPSSTTTSNTSTETAPIYNTNPGGGSTTLYLFTFLITILVLGLISSGLLIRAYILRRRFHRRVEEALRRGEALPPDAAAALGLIPRRPNARNKKEKNHGLMPTMWESEMWRDDEKAGLEDVSDERDGDGGGEGLVDKEGWDELTPLSILHYTTSDPTISTTVQPPINMPPPLTPGSYFRSLWSSRGLTTITNTTNTSQRPGLTHRPTSMLIPTQKPVFSVPDVGEDVVVGVMIAMPCQGAMEDRWNITKNQDDEGEEMGRELPDVCLGVLGTRLKD</sequence>
<keyword evidence="2" id="KW-1133">Transmembrane helix</keyword>
<dbReference type="AlphaFoldDB" id="A0A1B9IQM3"/>
<evidence type="ECO:0000313" key="4">
    <source>
        <dbReference type="Proteomes" id="UP000092583"/>
    </source>
</evidence>
<organism evidence="3 4">
    <name type="scientific">Kwoniella mangroviensis CBS 10435</name>
    <dbReference type="NCBI Taxonomy" id="1331196"/>
    <lineage>
        <taxon>Eukaryota</taxon>
        <taxon>Fungi</taxon>
        <taxon>Dikarya</taxon>
        <taxon>Basidiomycota</taxon>
        <taxon>Agaricomycotina</taxon>
        <taxon>Tremellomycetes</taxon>
        <taxon>Tremellales</taxon>
        <taxon>Cryptococcaceae</taxon>
        <taxon>Kwoniella</taxon>
    </lineage>
</organism>
<evidence type="ECO:0000256" key="1">
    <source>
        <dbReference type="SAM" id="MobiDB-lite"/>
    </source>
</evidence>
<name>A0A1B9IQM3_9TREE</name>
<feature type="transmembrane region" description="Helical" evidence="2">
    <location>
        <begin position="37"/>
        <end position="62"/>
    </location>
</feature>
<protein>
    <submittedName>
        <fullName evidence="3">Uncharacterized protein</fullName>
    </submittedName>
</protein>
<proteinExistence type="predicted"/>
<reference evidence="4" key="2">
    <citation type="submission" date="2013-12" db="EMBL/GenBank/DDBJ databases">
        <title>Evolution of pathogenesis and genome organization in the Tremellales.</title>
        <authorList>
            <person name="Cuomo C."/>
            <person name="Litvintseva A."/>
            <person name="Heitman J."/>
            <person name="Chen Y."/>
            <person name="Sun S."/>
            <person name="Springer D."/>
            <person name="Dromer F."/>
            <person name="Young S."/>
            <person name="Zeng Q."/>
            <person name="Chapman S."/>
            <person name="Gujja S."/>
            <person name="Saif S."/>
            <person name="Birren B."/>
        </authorList>
    </citation>
    <scope>NUCLEOTIDE SEQUENCE [LARGE SCALE GENOMIC DNA]</scope>
    <source>
        <strain evidence="4">CBS 10435</strain>
    </source>
</reference>
<evidence type="ECO:0000313" key="3">
    <source>
        <dbReference type="EMBL" id="OCF57856.1"/>
    </source>
</evidence>
<feature type="region of interest" description="Disordered" evidence="1">
    <location>
        <begin position="1"/>
        <end position="27"/>
    </location>
</feature>
<keyword evidence="2" id="KW-0812">Transmembrane</keyword>
<dbReference type="EMBL" id="KI669462">
    <property type="protein sequence ID" value="OCF57856.1"/>
    <property type="molecule type" value="Genomic_DNA"/>
</dbReference>
<dbReference type="OrthoDB" id="2564587at2759"/>
<dbReference type="Proteomes" id="UP000092583">
    <property type="component" value="Unassembled WGS sequence"/>
</dbReference>